<dbReference type="InterPro" id="IPR036640">
    <property type="entry name" value="ABC1_TM_sf"/>
</dbReference>
<name>A0A3S5EH76_9ACTO</name>
<keyword evidence="2 6" id="KW-0812">Transmembrane</keyword>
<evidence type="ECO:0000259" key="7">
    <source>
        <dbReference type="PROSITE" id="PS50893"/>
    </source>
</evidence>
<dbReference type="GO" id="GO:0005886">
    <property type="term" value="C:plasma membrane"/>
    <property type="evidence" value="ECO:0007669"/>
    <property type="project" value="UniProtKB-SubCell"/>
</dbReference>
<dbReference type="InterPro" id="IPR011527">
    <property type="entry name" value="ABC1_TM_dom"/>
</dbReference>
<dbReference type="GO" id="GO:0016887">
    <property type="term" value="F:ATP hydrolysis activity"/>
    <property type="evidence" value="ECO:0007669"/>
    <property type="project" value="InterPro"/>
</dbReference>
<accession>A0A3S5EH76</accession>
<keyword evidence="4 6" id="KW-0472">Membrane</keyword>
<keyword evidence="9" id="KW-0547">Nucleotide-binding</keyword>
<dbReference type="KEGG" id="ahw:NCTC11636_02445"/>
<evidence type="ECO:0000256" key="1">
    <source>
        <dbReference type="ARBA" id="ARBA00004651"/>
    </source>
</evidence>
<evidence type="ECO:0000256" key="5">
    <source>
        <dbReference type="SAM" id="MobiDB-lite"/>
    </source>
</evidence>
<dbReference type="PANTHER" id="PTHR24221:SF654">
    <property type="entry name" value="ATP-BINDING CASSETTE SUB-FAMILY B MEMBER 6"/>
    <property type="match status" value="1"/>
</dbReference>
<feature type="compositionally biased region" description="Basic residues" evidence="5">
    <location>
        <begin position="547"/>
        <end position="570"/>
    </location>
</feature>
<evidence type="ECO:0000256" key="3">
    <source>
        <dbReference type="ARBA" id="ARBA00022989"/>
    </source>
</evidence>
<dbReference type="GO" id="GO:0005524">
    <property type="term" value="F:ATP binding"/>
    <property type="evidence" value="ECO:0007669"/>
    <property type="project" value="UniProtKB-KW"/>
</dbReference>
<keyword evidence="9" id="KW-0067">ATP-binding</keyword>
<dbReference type="SUPFAM" id="SSF90123">
    <property type="entry name" value="ABC transporter transmembrane region"/>
    <property type="match status" value="1"/>
</dbReference>
<evidence type="ECO:0000313" key="10">
    <source>
        <dbReference type="Proteomes" id="UP000266895"/>
    </source>
</evidence>
<dbReference type="PROSITE" id="PS50893">
    <property type="entry name" value="ABC_TRANSPORTER_2"/>
    <property type="match status" value="1"/>
</dbReference>
<feature type="domain" description="ABC transmembrane type-1" evidence="8">
    <location>
        <begin position="51"/>
        <end position="337"/>
    </location>
</feature>
<feature type="compositionally biased region" description="Basic and acidic residues" evidence="5">
    <location>
        <begin position="500"/>
        <end position="516"/>
    </location>
</feature>
<dbReference type="InterPro" id="IPR039421">
    <property type="entry name" value="Type_1_exporter"/>
</dbReference>
<dbReference type="GO" id="GO:0140359">
    <property type="term" value="F:ABC-type transporter activity"/>
    <property type="evidence" value="ECO:0007669"/>
    <property type="project" value="InterPro"/>
</dbReference>
<dbReference type="EMBL" id="LR134350">
    <property type="protein sequence ID" value="VEG29972.1"/>
    <property type="molecule type" value="Genomic_DNA"/>
</dbReference>
<dbReference type="Proteomes" id="UP000266895">
    <property type="component" value="Chromosome"/>
</dbReference>
<evidence type="ECO:0000256" key="2">
    <source>
        <dbReference type="ARBA" id="ARBA00022692"/>
    </source>
</evidence>
<dbReference type="Pfam" id="PF00005">
    <property type="entry name" value="ABC_tran"/>
    <property type="match status" value="1"/>
</dbReference>
<protein>
    <submittedName>
        <fullName evidence="9">Iron import ATP-binding/permease protein IrtA</fullName>
        <ecNumber evidence="9">3.6.3.-</ecNumber>
    </submittedName>
</protein>
<sequence>MNDTTTVRRVAPVRDEGVPLGADTKLDTRAGRSALSDLLRPVRGPLWIGRILAVGSAVLGVFPFVALVAIGNHLTQAWYDGVPPDRAVVHGALVLLLGTFTGRLFVYFLALMSTHLADVVLVGSIRTRLVERLGGVPLAWFSANTSGHVRKVLQDDVQNLHTLVAHRPVDMVSSVAMPIALAAYTFIIDWRLGVLTIVCVPVYLVVYAFFMRGSTDRSLELDRKLDRVSASMVEFVAGIQVVKAFGITGKAHHRYARAAQDTVDFIEEWNRPMVNAAALTSAVASTPMIVLLTGGAGAWMTGRAWVTPVEVVVTCLAAITLPNSINQVTSLIWNYQMAGAAAARILAVLNLPVMEVPGEAGPVPADCEVRLEGVRVSYGQTVALDDVDLTLAPGTLTALIGPSGAGKSSLAGLVARFRDPDAGTVRLGGVDLRELTTEQLYSRIAFVLQDAQVLRASVHDNIALGRPGASRAEVEQAARRARVHDENHGPAARLRHRARLRDTALRRAGAAHRDRQGAAARRPCADPRRSRGHGRPRVRGPAPGSRLRARRRTHRPGHRPPARLGARRRPDRPAGPWTHRGGRHP</sequence>
<dbReference type="InterPro" id="IPR003439">
    <property type="entry name" value="ABC_transporter-like_ATP-bd"/>
</dbReference>
<dbReference type="PROSITE" id="PS50929">
    <property type="entry name" value="ABC_TM1F"/>
    <property type="match status" value="1"/>
</dbReference>
<feature type="transmembrane region" description="Helical" evidence="6">
    <location>
        <begin position="47"/>
        <end position="70"/>
    </location>
</feature>
<reference evidence="9 10" key="1">
    <citation type="submission" date="2018-12" db="EMBL/GenBank/DDBJ databases">
        <authorList>
            <consortium name="Pathogen Informatics"/>
        </authorList>
    </citation>
    <scope>NUCLEOTIDE SEQUENCE [LARGE SCALE GENOMIC DNA]</scope>
    <source>
        <strain evidence="9 10">NCTC11636</strain>
    </source>
</reference>
<keyword evidence="3 6" id="KW-1133">Transmembrane helix</keyword>
<dbReference type="CDD" id="cd07346">
    <property type="entry name" value="ABC_6TM_exporters"/>
    <property type="match status" value="1"/>
</dbReference>
<organism evidence="9 10">
    <name type="scientific">Actinomyces howellii</name>
    <dbReference type="NCBI Taxonomy" id="52771"/>
    <lineage>
        <taxon>Bacteria</taxon>
        <taxon>Bacillati</taxon>
        <taxon>Actinomycetota</taxon>
        <taxon>Actinomycetes</taxon>
        <taxon>Actinomycetales</taxon>
        <taxon>Actinomycetaceae</taxon>
        <taxon>Actinomyces</taxon>
    </lineage>
</organism>
<evidence type="ECO:0000256" key="6">
    <source>
        <dbReference type="SAM" id="Phobius"/>
    </source>
</evidence>
<feature type="compositionally biased region" description="Basic and acidic residues" evidence="5">
    <location>
        <begin position="479"/>
        <end position="488"/>
    </location>
</feature>
<gene>
    <name evidence="9" type="primary">irtA_2</name>
    <name evidence="9" type="ORF">NCTC11636_02445</name>
</gene>
<proteinExistence type="predicted"/>
<feature type="transmembrane region" description="Helical" evidence="6">
    <location>
        <begin position="90"/>
        <end position="110"/>
    </location>
</feature>
<dbReference type="Gene3D" id="1.20.1560.10">
    <property type="entry name" value="ABC transporter type 1, transmembrane domain"/>
    <property type="match status" value="1"/>
</dbReference>
<feature type="domain" description="ABC transporter" evidence="7">
    <location>
        <begin position="369"/>
        <end position="582"/>
    </location>
</feature>
<feature type="transmembrane region" description="Helical" evidence="6">
    <location>
        <begin position="193"/>
        <end position="210"/>
    </location>
</feature>
<dbReference type="PANTHER" id="PTHR24221">
    <property type="entry name" value="ATP-BINDING CASSETTE SUB-FAMILY B"/>
    <property type="match status" value="1"/>
</dbReference>
<comment type="subcellular location">
    <subcellularLocation>
        <location evidence="1">Cell membrane</location>
        <topology evidence="1">Multi-pass membrane protein</topology>
    </subcellularLocation>
</comment>
<dbReference type="AlphaFoldDB" id="A0A3S5EH76"/>
<dbReference type="InterPro" id="IPR027417">
    <property type="entry name" value="P-loop_NTPase"/>
</dbReference>
<dbReference type="Pfam" id="PF00664">
    <property type="entry name" value="ABC_membrane"/>
    <property type="match status" value="1"/>
</dbReference>
<feature type="region of interest" description="Disordered" evidence="5">
    <location>
        <begin position="479"/>
        <end position="585"/>
    </location>
</feature>
<keyword evidence="9" id="KW-0378">Hydrolase</keyword>
<evidence type="ECO:0000256" key="4">
    <source>
        <dbReference type="ARBA" id="ARBA00023136"/>
    </source>
</evidence>
<keyword evidence="10" id="KW-1185">Reference proteome</keyword>
<dbReference type="SUPFAM" id="SSF52540">
    <property type="entry name" value="P-loop containing nucleoside triphosphate hydrolases"/>
    <property type="match status" value="1"/>
</dbReference>
<evidence type="ECO:0000259" key="8">
    <source>
        <dbReference type="PROSITE" id="PS50929"/>
    </source>
</evidence>
<dbReference type="Gene3D" id="3.40.50.300">
    <property type="entry name" value="P-loop containing nucleotide triphosphate hydrolases"/>
    <property type="match status" value="1"/>
</dbReference>
<dbReference type="EC" id="3.6.3.-" evidence="9"/>
<evidence type="ECO:0000313" key="9">
    <source>
        <dbReference type="EMBL" id="VEG29972.1"/>
    </source>
</evidence>